<comment type="function">
    <text evidence="1">May be involved in the biogenesis of curli organelles.</text>
</comment>
<feature type="signal peptide" evidence="4">
    <location>
        <begin position="1"/>
        <end position="21"/>
    </location>
</feature>
<dbReference type="Pfam" id="PF10627">
    <property type="entry name" value="CsgE"/>
    <property type="match status" value="1"/>
</dbReference>
<sequence length="141" mass="16339">MSIHLLIGTLTFSLLSFQTLAQIEDELDGNLLVEIDELIVDQSLSKSGHDFYEIFYSQWIWPEVDGFFTIYIKERPARANSTQVQVYVNELLVFENILQPSYESLVSLSDYASRYVRRHIVSYEEVLRELQGEDMSGTGIY</sequence>
<proteinExistence type="predicted"/>
<evidence type="ECO:0000256" key="3">
    <source>
        <dbReference type="ARBA" id="ARBA00022729"/>
    </source>
</evidence>
<accession>A0A1W2GJM2</accession>
<evidence type="ECO:0000256" key="2">
    <source>
        <dbReference type="ARBA" id="ARBA00014024"/>
    </source>
</evidence>
<dbReference type="STRING" id="692418.SAMN04488029_3104"/>
<keyword evidence="3 4" id="KW-0732">Signal</keyword>
<protein>
    <recommendedName>
        <fullName evidence="2">Curli production assembly/transport component CsgE</fullName>
    </recommendedName>
</protein>
<dbReference type="Proteomes" id="UP000192472">
    <property type="component" value="Unassembled WGS sequence"/>
</dbReference>
<dbReference type="EMBL" id="FWYF01000003">
    <property type="protein sequence ID" value="SMD36855.1"/>
    <property type="molecule type" value="Genomic_DNA"/>
</dbReference>
<organism evidence="5 6">
    <name type="scientific">Reichenbachiella faecimaris</name>
    <dbReference type="NCBI Taxonomy" id="692418"/>
    <lineage>
        <taxon>Bacteria</taxon>
        <taxon>Pseudomonadati</taxon>
        <taxon>Bacteroidota</taxon>
        <taxon>Cytophagia</taxon>
        <taxon>Cytophagales</taxon>
        <taxon>Reichenbachiellaceae</taxon>
        <taxon>Reichenbachiella</taxon>
    </lineage>
</organism>
<evidence type="ECO:0000256" key="4">
    <source>
        <dbReference type="SAM" id="SignalP"/>
    </source>
</evidence>
<gene>
    <name evidence="5" type="ORF">SAMN04488029_3104</name>
</gene>
<reference evidence="5 6" key="1">
    <citation type="submission" date="2017-04" db="EMBL/GenBank/DDBJ databases">
        <authorList>
            <person name="Afonso C.L."/>
            <person name="Miller P.J."/>
            <person name="Scott M.A."/>
            <person name="Spackman E."/>
            <person name="Goraichik I."/>
            <person name="Dimitrov K.M."/>
            <person name="Suarez D.L."/>
            <person name="Swayne D.E."/>
        </authorList>
    </citation>
    <scope>NUCLEOTIDE SEQUENCE [LARGE SCALE GENOMIC DNA]</scope>
    <source>
        <strain evidence="5 6">DSM 26133</strain>
    </source>
</reference>
<evidence type="ECO:0000313" key="5">
    <source>
        <dbReference type="EMBL" id="SMD36855.1"/>
    </source>
</evidence>
<dbReference type="AlphaFoldDB" id="A0A1W2GJM2"/>
<dbReference type="InterPro" id="IPR018900">
    <property type="entry name" value="Curli_CsgE"/>
</dbReference>
<evidence type="ECO:0000313" key="6">
    <source>
        <dbReference type="Proteomes" id="UP000192472"/>
    </source>
</evidence>
<dbReference type="OrthoDB" id="1524955at2"/>
<name>A0A1W2GJM2_REIFA</name>
<keyword evidence="6" id="KW-1185">Reference proteome</keyword>
<feature type="chain" id="PRO_5012574305" description="Curli production assembly/transport component CsgE" evidence="4">
    <location>
        <begin position="22"/>
        <end position="141"/>
    </location>
</feature>
<evidence type="ECO:0000256" key="1">
    <source>
        <dbReference type="ARBA" id="ARBA00003989"/>
    </source>
</evidence>
<dbReference type="RefSeq" id="WP_084373743.1">
    <property type="nucleotide sequence ID" value="NZ_FWYF01000003.1"/>
</dbReference>